<evidence type="ECO:0000313" key="2">
    <source>
        <dbReference type="Proteomes" id="UP000002010"/>
    </source>
</evidence>
<sequence>MRPCSSRSFPSGQSRQPEWLCRPVVTVWRLLRHEGRLALPESCPVVPFPEVMLAVRRVRQRQSEVYRQPASCNMTVRHAGPGHRDHAACPLFRRKGWSCRTPAGRRLWQPVAWSGPGRSGQ</sequence>
<dbReference type="STRING" id="557598.LHK_00725"/>
<organism evidence="1 2">
    <name type="scientific">Laribacter hongkongensis (strain HLHK9)</name>
    <dbReference type="NCBI Taxonomy" id="557598"/>
    <lineage>
        <taxon>Bacteria</taxon>
        <taxon>Pseudomonadati</taxon>
        <taxon>Pseudomonadota</taxon>
        <taxon>Betaproteobacteria</taxon>
        <taxon>Neisseriales</taxon>
        <taxon>Aquaspirillaceae</taxon>
        <taxon>Laribacter</taxon>
    </lineage>
</organism>
<reference evidence="1 2" key="1">
    <citation type="journal article" date="2009" name="PLoS Genet.">
        <title>The complete genome and proteome of Laribacter hongkongensis reveal potential mechanisms for adaptations to different temperatures and habitats.</title>
        <authorList>
            <person name="Woo P.C."/>
            <person name="Lau S.K."/>
            <person name="Tse H."/>
            <person name="Teng J.L."/>
            <person name="Curreem S.O."/>
            <person name="Tsang A.K."/>
            <person name="Fan R.Y."/>
            <person name="Wong G.K."/>
            <person name="Huang Y."/>
            <person name="Loman N.J."/>
            <person name="Snyder L.A."/>
            <person name="Cai J.J."/>
            <person name="Huang J.D."/>
            <person name="Mak W."/>
            <person name="Pallen M.J."/>
            <person name="Lok S."/>
            <person name="Yuen K.Y."/>
        </authorList>
    </citation>
    <scope>NUCLEOTIDE SEQUENCE [LARGE SCALE GENOMIC DNA]</scope>
    <source>
        <strain evidence="1 2">HLHK9</strain>
    </source>
</reference>
<dbReference type="EMBL" id="CP001154">
    <property type="protein sequence ID" value="ACO73718.1"/>
    <property type="molecule type" value="Genomic_DNA"/>
</dbReference>
<dbReference type="Proteomes" id="UP000002010">
    <property type="component" value="Chromosome"/>
</dbReference>
<keyword evidence="2" id="KW-1185">Reference proteome</keyword>
<accession>C1D4C4</accession>
<protein>
    <submittedName>
        <fullName evidence="1">Uncharacterized protein</fullName>
    </submittedName>
</protein>
<evidence type="ECO:0000313" key="1">
    <source>
        <dbReference type="EMBL" id="ACO73718.1"/>
    </source>
</evidence>
<name>C1D4C4_LARHH</name>
<dbReference type="HOGENOM" id="CLU_2035138_0_0_4"/>
<dbReference type="KEGG" id="lhk:LHK_00725"/>
<proteinExistence type="predicted"/>
<dbReference type="AlphaFoldDB" id="C1D4C4"/>
<gene>
    <name evidence="1" type="ordered locus">LHK_00725</name>
</gene>